<dbReference type="Proteomes" id="UP000050761">
    <property type="component" value="Unassembled WGS sequence"/>
</dbReference>
<evidence type="ECO:0000313" key="1">
    <source>
        <dbReference type="EMBL" id="VDO19591.1"/>
    </source>
</evidence>
<dbReference type="EMBL" id="UZAH01001225">
    <property type="protein sequence ID" value="VDO19591.1"/>
    <property type="molecule type" value="Genomic_DNA"/>
</dbReference>
<gene>
    <name evidence="1" type="ORF">HPBE_LOCUS1209</name>
</gene>
<keyword evidence="2" id="KW-1185">Reference proteome</keyword>
<accession>A0A183F4W6</accession>
<proteinExistence type="predicted"/>
<organism evidence="2 3">
    <name type="scientific">Heligmosomoides polygyrus</name>
    <name type="common">Parasitic roundworm</name>
    <dbReference type="NCBI Taxonomy" id="6339"/>
    <lineage>
        <taxon>Eukaryota</taxon>
        <taxon>Metazoa</taxon>
        <taxon>Ecdysozoa</taxon>
        <taxon>Nematoda</taxon>
        <taxon>Chromadorea</taxon>
        <taxon>Rhabditida</taxon>
        <taxon>Rhabditina</taxon>
        <taxon>Rhabditomorpha</taxon>
        <taxon>Strongyloidea</taxon>
        <taxon>Heligmosomidae</taxon>
        <taxon>Heligmosomoides</taxon>
    </lineage>
</organism>
<dbReference type="OrthoDB" id="5863278at2759"/>
<dbReference type="WBParaSite" id="HPBE_0000120801-mRNA-1">
    <property type="protein sequence ID" value="HPBE_0000120801-mRNA-1"/>
    <property type="gene ID" value="HPBE_0000120801"/>
</dbReference>
<accession>A0A3P7TEZ9</accession>
<name>A0A183F4W6_HELPZ</name>
<reference evidence="1 2" key="1">
    <citation type="submission" date="2018-11" db="EMBL/GenBank/DDBJ databases">
        <authorList>
            <consortium name="Pathogen Informatics"/>
        </authorList>
    </citation>
    <scope>NUCLEOTIDE SEQUENCE [LARGE SCALE GENOMIC DNA]</scope>
</reference>
<protein>
    <submittedName>
        <fullName evidence="3">DDE Tnp4 domain-containing protein</fullName>
    </submittedName>
</protein>
<reference evidence="3" key="2">
    <citation type="submission" date="2019-09" db="UniProtKB">
        <authorList>
            <consortium name="WormBaseParasite"/>
        </authorList>
    </citation>
    <scope>IDENTIFICATION</scope>
</reference>
<dbReference type="AlphaFoldDB" id="A0A183F4W6"/>
<evidence type="ECO:0000313" key="2">
    <source>
        <dbReference type="Proteomes" id="UP000050761"/>
    </source>
</evidence>
<sequence>MDVLPTLDVVRRDGAEPASRFFRDRPALKKYDTLSDVEFRKDFRFTRRVFYEICAMFQVDLEPVGGKRTCMTVADKVAMSIHALGRNVMQSNSARLTWSHQRTASRVPMAFVRTINKRAAQFIRWPGSRECEELRRLFFCKYGLPEVVGIIDGTYCRILRPAHNEQGLVCRNGYHSLNVGMVVDYHKKVRWVCAYWLGSAYESRQGVRKHSLGRLRICSRDVFAEVREYAED</sequence>
<evidence type="ECO:0000313" key="3">
    <source>
        <dbReference type="WBParaSite" id="HPBE_0000120801-mRNA-1"/>
    </source>
</evidence>